<accession>A0A151M5Z7</accession>
<dbReference type="AlphaFoldDB" id="A0A151M5Z7"/>
<evidence type="ECO:0000313" key="2">
    <source>
        <dbReference type="EMBL" id="KYO19943.1"/>
    </source>
</evidence>
<gene>
    <name evidence="2" type="ORF">Y1Q_0021878</name>
</gene>
<evidence type="ECO:0000313" key="3">
    <source>
        <dbReference type="Proteomes" id="UP000050525"/>
    </source>
</evidence>
<protein>
    <submittedName>
        <fullName evidence="2">Uncharacterized protein</fullName>
    </submittedName>
</protein>
<evidence type="ECO:0000256" key="1">
    <source>
        <dbReference type="SAM" id="MobiDB-lite"/>
    </source>
</evidence>
<keyword evidence="3" id="KW-1185">Reference proteome</keyword>
<feature type="compositionally biased region" description="Basic and acidic residues" evidence="1">
    <location>
        <begin position="247"/>
        <end position="276"/>
    </location>
</feature>
<proteinExistence type="predicted"/>
<dbReference type="Proteomes" id="UP000050525">
    <property type="component" value="Unassembled WGS sequence"/>
</dbReference>
<organism evidence="2 3">
    <name type="scientific">Alligator mississippiensis</name>
    <name type="common">American alligator</name>
    <dbReference type="NCBI Taxonomy" id="8496"/>
    <lineage>
        <taxon>Eukaryota</taxon>
        <taxon>Metazoa</taxon>
        <taxon>Chordata</taxon>
        <taxon>Craniata</taxon>
        <taxon>Vertebrata</taxon>
        <taxon>Euteleostomi</taxon>
        <taxon>Archelosauria</taxon>
        <taxon>Archosauria</taxon>
        <taxon>Crocodylia</taxon>
        <taxon>Alligatoridae</taxon>
        <taxon>Alligatorinae</taxon>
        <taxon>Alligator</taxon>
    </lineage>
</organism>
<dbReference type="EMBL" id="AKHW03006480">
    <property type="protein sequence ID" value="KYO19943.1"/>
    <property type="molecule type" value="Genomic_DNA"/>
</dbReference>
<feature type="region of interest" description="Disordered" evidence="1">
    <location>
        <begin position="1"/>
        <end position="28"/>
    </location>
</feature>
<comment type="caution">
    <text evidence="2">The sequence shown here is derived from an EMBL/GenBank/DDBJ whole genome shotgun (WGS) entry which is preliminary data.</text>
</comment>
<name>A0A151M5Z7_ALLMI</name>
<reference evidence="2 3" key="1">
    <citation type="journal article" date="2012" name="Genome Biol.">
        <title>Sequencing three crocodilian genomes to illuminate the evolution of archosaurs and amniotes.</title>
        <authorList>
            <person name="St John J.A."/>
            <person name="Braun E.L."/>
            <person name="Isberg S.R."/>
            <person name="Miles L.G."/>
            <person name="Chong A.Y."/>
            <person name="Gongora J."/>
            <person name="Dalzell P."/>
            <person name="Moran C."/>
            <person name="Bed'hom B."/>
            <person name="Abzhanov A."/>
            <person name="Burgess S.C."/>
            <person name="Cooksey A.M."/>
            <person name="Castoe T.A."/>
            <person name="Crawford N.G."/>
            <person name="Densmore L.D."/>
            <person name="Drew J.C."/>
            <person name="Edwards S.V."/>
            <person name="Faircloth B.C."/>
            <person name="Fujita M.K."/>
            <person name="Greenwold M.J."/>
            <person name="Hoffmann F.G."/>
            <person name="Howard J.M."/>
            <person name="Iguchi T."/>
            <person name="Janes D.E."/>
            <person name="Khan S.Y."/>
            <person name="Kohno S."/>
            <person name="de Koning A.J."/>
            <person name="Lance S.L."/>
            <person name="McCarthy F.M."/>
            <person name="McCormack J.E."/>
            <person name="Merchant M.E."/>
            <person name="Peterson D.G."/>
            <person name="Pollock D.D."/>
            <person name="Pourmand N."/>
            <person name="Raney B.J."/>
            <person name="Roessler K.A."/>
            <person name="Sanford J.R."/>
            <person name="Sawyer R.H."/>
            <person name="Schmidt C.J."/>
            <person name="Triplett E.W."/>
            <person name="Tuberville T.D."/>
            <person name="Venegas-Anaya M."/>
            <person name="Howard J.T."/>
            <person name="Jarvis E.D."/>
            <person name="Guillette L.J.Jr."/>
            <person name="Glenn T.C."/>
            <person name="Green R.E."/>
            <person name="Ray D.A."/>
        </authorList>
    </citation>
    <scope>NUCLEOTIDE SEQUENCE [LARGE SCALE GENOMIC DNA]</scope>
    <source>
        <strain evidence="2">KSC_2009_1</strain>
    </source>
</reference>
<feature type="region of interest" description="Disordered" evidence="1">
    <location>
        <begin position="236"/>
        <end position="276"/>
    </location>
</feature>
<sequence>MAMRMGSPKGQERNNAQNLRSPKSEEDGVDYVSLNCPWRGRRRPLVESTTDLQDHARYHRAVMGTIEGYFSVTAAANSKGKKEWAVENLTLASFACLMSSPAVRCRPYDQAQDLIPFITSKEIADNKDKNPRQEYGRCIKYVKQSSGYATLLDRFNCPTLREESRESEILTEFREQLEEKGRESSRWKCGGEKWKKGKVINIMFRTITELLRLAVNQAGDIEALAQDVADKNAKLSRLKSQNDGDAEEKSTVGEEKARKNLTDVAGKEGVTHKMGG</sequence>